<keyword evidence="2" id="KW-0433">Leucine-rich repeat</keyword>
<evidence type="ECO:0000256" key="2">
    <source>
        <dbReference type="ARBA" id="ARBA00022614"/>
    </source>
</evidence>
<keyword evidence="6 9" id="KW-1133">Transmembrane helix</keyword>
<dbReference type="GO" id="GO:0005886">
    <property type="term" value="C:plasma membrane"/>
    <property type="evidence" value="ECO:0007669"/>
    <property type="project" value="TreeGrafter"/>
</dbReference>
<feature type="transmembrane region" description="Helical" evidence="9">
    <location>
        <begin position="857"/>
        <end position="880"/>
    </location>
</feature>
<dbReference type="Pfam" id="PF13855">
    <property type="entry name" value="LRR_8"/>
    <property type="match status" value="2"/>
</dbReference>
<evidence type="ECO:0000313" key="13">
    <source>
        <dbReference type="Proteomes" id="UP000663872"/>
    </source>
</evidence>
<comment type="subcellular location">
    <subcellularLocation>
        <location evidence="1">Membrane</location>
        <topology evidence="1">Single-pass membrane protein</topology>
    </subcellularLocation>
</comment>
<dbReference type="InterPro" id="IPR001611">
    <property type="entry name" value="Leu-rich_rpt"/>
</dbReference>
<feature type="domain" description="LRRNT" evidence="10">
    <location>
        <begin position="645"/>
        <end position="683"/>
    </location>
</feature>
<gene>
    <name evidence="11" type="ORF">GRG538_LOCUS6450</name>
    <name evidence="12" type="ORF">TIS948_LOCUS31818</name>
</gene>
<dbReference type="EMBL" id="CAJNXB010005800">
    <property type="protein sequence ID" value="CAF3449351.1"/>
    <property type="molecule type" value="Genomic_DNA"/>
</dbReference>
<dbReference type="EMBL" id="CAJNYT010000652">
    <property type="protein sequence ID" value="CAF3361184.1"/>
    <property type="molecule type" value="Genomic_DNA"/>
</dbReference>
<dbReference type="SMART" id="SM00013">
    <property type="entry name" value="LRRNT"/>
    <property type="match status" value="1"/>
</dbReference>
<dbReference type="PANTHER" id="PTHR24365">
    <property type="entry name" value="TOLL-LIKE RECEPTOR"/>
    <property type="match status" value="1"/>
</dbReference>
<dbReference type="Gene3D" id="3.80.10.10">
    <property type="entry name" value="Ribonuclease Inhibitor"/>
    <property type="match status" value="3"/>
</dbReference>
<dbReference type="Proteomes" id="UP000663872">
    <property type="component" value="Unassembled WGS sequence"/>
</dbReference>
<evidence type="ECO:0000256" key="9">
    <source>
        <dbReference type="SAM" id="Phobius"/>
    </source>
</evidence>
<dbReference type="GO" id="GO:0007165">
    <property type="term" value="P:signal transduction"/>
    <property type="evidence" value="ECO:0007669"/>
    <property type="project" value="TreeGrafter"/>
</dbReference>
<evidence type="ECO:0000313" key="12">
    <source>
        <dbReference type="EMBL" id="CAF3449351.1"/>
    </source>
</evidence>
<dbReference type="GO" id="GO:0038023">
    <property type="term" value="F:signaling receptor activity"/>
    <property type="evidence" value="ECO:0007669"/>
    <property type="project" value="TreeGrafter"/>
</dbReference>
<reference evidence="11" key="1">
    <citation type="submission" date="2021-02" db="EMBL/GenBank/DDBJ databases">
        <authorList>
            <person name="Nowell W R."/>
        </authorList>
    </citation>
    <scope>NUCLEOTIDE SEQUENCE</scope>
</reference>
<dbReference type="OrthoDB" id="1416801at2759"/>
<dbReference type="AlphaFoldDB" id="A0A817WYZ8"/>
<dbReference type="PROSITE" id="PS51450">
    <property type="entry name" value="LRR"/>
    <property type="match status" value="4"/>
</dbReference>
<keyword evidence="7 9" id="KW-0472">Membrane</keyword>
<dbReference type="PANTHER" id="PTHR24365:SF541">
    <property type="entry name" value="PROTEIN TOLL-RELATED"/>
    <property type="match status" value="1"/>
</dbReference>
<dbReference type="InterPro" id="IPR000372">
    <property type="entry name" value="LRRNT"/>
</dbReference>
<dbReference type="SMART" id="SM00369">
    <property type="entry name" value="LRR_TYP"/>
    <property type="match status" value="7"/>
</dbReference>
<keyword evidence="8" id="KW-0325">Glycoprotein</keyword>
<protein>
    <recommendedName>
        <fullName evidence="10">LRRNT domain-containing protein</fullName>
    </recommendedName>
</protein>
<evidence type="ECO:0000313" key="11">
    <source>
        <dbReference type="EMBL" id="CAF3361184.1"/>
    </source>
</evidence>
<name>A0A817WYZ8_9BILA</name>
<dbReference type="Proteomes" id="UP000663825">
    <property type="component" value="Unassembled WGS sequence"/>
</dbReference>
<keyword evidence="3 9" id="KW-0812">Transmembrane</keyword>
<proteinExistence type="predicted"/>
<evidence type="ECO:0000256" key="8">
    <source>
        <dbReference type="ARBA" id="ARBA00023180"/>
    </source>
</evidence>
<accession>A0A817WYZ8</accession>
<evidence type="ECO:0000256" key="7">
    <source>
        <dbReference type="ARBA" id="ARBA00023136"/>
    </source>
</evidence>
<keyword evidence="4" id="KW-0732">Signal</keyword>
<feature type="transmembrane region" description="Helical" evidence="9">
    <location>
        <begin position="12"/>
        <end position="32"/>
    </location>
</feature>
<dbReference type="InterPro" id="IPR003591">
    <property type="entry name" value="Leu-rich_rpt_typical-subtyp"/>
</dbReference>
<dbReference type="SUPFAM" id="SSF52047">
    <property type="entry name" value="RNI-like"/>
    <property type="match status" value="1"/>
</dbReference>
<evidence type="ECO:0000256" key="3">
    <source>
        <dbReference type="ARBA" id="ARBA00022692"/>
    </source>
</evidence>
<evidence type="ECO:0000256" key="4">
    <source>
        <dbReference type="ARBA" id="ARBA00022729"/>
    </source>
</evidence>
<keyword evidence="5" id="KW-0677">Repeat</keyword>
<evidence type="ECO:0000256" key="1">
    <source>
        <dbReference type="ARBA" id="ARBA00004167"/>
    </source>
</evidence>
<dbReference type="SMART" id="SM00365">
    <property type="entry name" value="LRR_SD22"/>
    <property type="match status" value="3"/>
</dbReference>
<dbReference type="SUPFAM" id="SSF52058">
    <property type="entry name" value="L domain-like"/>
    <property type="match status" value="1"/>
</dbReference>
<evidence type="ECO:0000256" key="5">
    <source>
        <dbReference type="ARBA" id="ARBA00022737"/>
    </source>
</evidence>
<comment type="caution">
    <text evidence="11">The sequence shown here is derived from an EMBL/GenBank/DDBJ whole genome shotgun (WGS) entry which is preliminary data.</text>
</comment>
<evidence type="ECO:0000256" key="6">
    <source>
        <dbReference type="ARBA" id="ARBA00022989"/>
    </source>
</evidence>
<dbReference type="InterPro" id="IPR032675">
    <property type="entry name" value="LRR_dom_sf"/>
</dbReference>
<organism evidence="11 13">
    <name type="scientific">Rotaria socialis</name>
    <dbReference type="NCBI Taxonomy" id="392032"/>
    <lineage>
        <taxon>Eukaryota</taxon>
        <taxon>Metazoa</taxon>
        <taxon>Spiralia</taxon>
        <taxon>Gnathifera</taxon>
        <taxon>Rotifera</taxon>
        <taxon>Eurotatoria</taxon>
        <taxon>Bdelloidea</taxon>
        <taxon>Philodinida</taxon>
        <taxon>Philodinidae</taxon>
        <taxon>Rotaria</taxon>
    </lineage>
</organism>
<evidence type="ECO:0000259" key="10">
    <source>
        <dbReference type="SMART" id="SM00013"/>
    </source>
</evidence>
<sequence>MNDDHFFTNFRFLTTVISILSISSTVLTMSTLSPVHPCHYKDLNQRIYKCDTCKCISSAPLFSTSNLCSSLSKSTSLICSDNLNKMHTEELLRLRLNEVESETDHQWQIQYSTQRKPSFNDIEFELDHFNNDILVDFLNVEQICSFINNSRVTFYRLQSNITFNQINSCQLTILSLRFLDSTIENKFLLSEINPIILIFYNCTFNIDTLSLKTTLITTLSLYYVKFLFKQFLIDSLSSLTHLTITHTSNFDIIGAYPNLIYLDLCHTQLNDIQLHKLFSQIEMPDLTTLILSNNHIKVLKTKFPSRIRYLDLSYNEIKSLDYTSFKSLYSLNILNLSYNSPLDIQQDTFTRIPYLEILDLTSSLPSIPIDDLFLPLQKLRYLNLSSNNLNSLPRLPIPHDAHTISSYDHHLPVLNIDLSNNNLNNINFDILSSASTQDKYIISLDMTNNQLKTLQLPSTLSTGLKRRGPLIELNINNNPLECNCILYENIFHLLQNDMPIPQHQDNSFVLNPPFQPQQYPSELYPNQYSPPNVYPQPLPSIPSSHYPPSTNLLNYFRKRRQLNLPTQSSSVSLLAENLAKQARVKLLHLPNLTCQDVIEPKISRSLFDLSSSNSFCGYTLYCPSTCSCCSSSLLFNSNNCDCYYQCPSECSCKHSFDLTKNYVNCSNLYSKKIPSNIPYTTTHLYLNNNQLRTVERNLTHLTRLQYLSLSNNQLEYLSNDEFSTLSKLEDLDLSSNRILTIGPRTFSTLFQLKHLYLHDNPWIPKFYSGHGEFQSNIRLNSLTYGSGLVCNRSNTMESPLTVVDCCKHSNIDSCQPSMNRNEYGLESDQNSFPFHNSPNAFDPKRLFQLLVHENYRLYFIIGFSLALLVLIFLVMLCCICRRKTLDKHPSPVERKLLSNGDTNKIINHYHKPLQQKTSATPPQISLSSSTTAIQKLINSTRQKGLSSNTAYKQQENDASISFSENDDDDDYASIPLTVSQVNLSPVIRPQPIVPPLPPPRQVQLSHLVLNRPVSHTSSVSTSTTSRSVVPIIKRTNSSASKQPQSSLTAARSCLQIKLDALVLYSINDSELVHGNIGEVLEDMYGKRFSFYFIHRDRMLGELDWLIENSCATIIILRKPYHIVHDYMKILSTCSSIKIFLILVNDEINKHGSSSIKAREKISKLYRTSNVFEWNAKPTSLIHEQLELFLEQNCGSATYVPD</sequence>